<dbReference type="Gene3D" id="3.30.565.10">
    <property type="entry name" value="Histidine kinase-like ATPase, C-terminal domain"/>
    <property type="match status" value="1"/>
</dbReference>
<dbReference type="InterPro" id="IPR036097">
    <property type="entry name" value="HisK_dim/P_sf"/>
</dbReference>
<dbReference type="InterPro" id="IPR036890">
    <property type="entry name" value="HATPase_C_sf"/>
</dbReference>
<proteinExistence type="predicted"/>
<feature type="transmembrane region" description="Helical" evidence="5">
    <location>
        <begin position="52"/>
        <end position="75"/>
    </location>
</feature>
<name>A0A3N4VD98_9GAMM</name>
<dbReference type="AlphaFoldDB" id="A0A3N4VD98"/>
<keyword evidence="5" id="KW-0812">Transmembrane</keyword>
<evidence type="ECO:0000313" key="7">
    <source>
        <dbReference type="EMBL" id="RPE80976.1"/>
    </source>
</evidence>
<evidence type="ECO:0000256" key="2">
    <source>
        <dbReference type="ARBA" id="ARBA00012438"/>
    </source>
</evidence>
<dbReference type="EC" id="2.7.13.3" evidence="2"/>
<reference evidence="7 8" key="1">
    <citation type="submission" date="2018-11" db="EMBL/GenBank/DDBJ databases">
        <title>Genomic Encyclopedia of Type Strains, Phase IV (KMG-IV): sequencing the most valuable type-strain genomes for metagenomic binning, comparative biology and taxonomic classification.</title>
        <authorList>
            <person name="Goeker M."/>
        </authorList>
    </citation>
    <scope>NUCLEOTIDE SEQUENCE [LARGE SCALE GENOMIC DNA]</scope>
    <source>
        <strain evidence="7 8">DSM 25623</strain>
    </source>
</reference>
<keyword evidence="7" id="KW-0418">Kinase</keyword>
<gene>
    <name evidence="7" type="ORF">EDC50_0143</name>
</gene>
<dbReference type="InterPro" id="IPR003661">
    <property type="entry name" value="HisK_dim/P_dom"/>
</dbReference>
<dbReference type="Proteomes" id="UP000269708">
    <property type="component" value="Unassembled WGS sequence"/>
</dbReference>
<dbReference type="Gene3D" id="1.10.287.130">
    <property type="match status" value="1"/>
</dbReference>
<dbReference type="SUPFAM" id="SSF55874">
    <property type="entry name" value="ATPase domain of HSP90 chaperone/DNA topoisomerase II/histidine kinase"/>
    <property type="match status" value="1"/>
</dbReference>
<accession>A0A3N4VD98</accession>
<keyword evidence="4" id="KW-0175">Coiled coil</keyword>
<dbReference type="PANTHER" id="PTHR43065:SF49">
    <property type="entry name" value="HISTIDINE KINASE"/>
    <property type="match status" value="1"/>
</dbReference>
<evidence type="ECO:0000256" key="4">
    <source>
        <dbReference type="SAM" id="Coils"/>
    </source>
</evidence>
<feature type="transmembrane region" description="Helical" evidence="5">
    <location>
        <begin position="132"/>
        <end position="150"/>
    </location>
</feature>
<organism evidence="7 8">
    <name type="scientific">Vulcaniibacterium tengchongense</name>
    <dbReference type="NCBI Taxonomy" id="1273429"/>
    <lineage>
        <taxon>Bacteria</taxon>
        <taxon>Pseudomonadati</taxon>
        <taxon>Pseudomonadota</taxon>
        <taxon>Gammaproteobacteria</taxon>
        <taxon>Lysobacterales</taxon>
        <taxon>Lysobacteraceae</taxon>
        <taxon>Vulcaniibacterium</taxon>
    </lineage>
</organism>
<evidence type="ECO:0000259" key="6">
    <source>
        <dbReference type="PROSITE" id="PS50109"/>
    </source>
</evidence>
<dbReference type="SMART" id="SM00387">
    <property type="entry name" value="HATPase_c"/>
    <property type="match status" value="1"/>
</dbReference>
<dbReference type="CDD" id="cd00082">
    <property type="entry name" value="HisKA"/>
    <property type="match status" value="1"/>
</dbReference>
<keyword evidence="7" id="KW-0808">Transferase</keyword>
<dbReference type="InterPro" id="IPR003594">
    <property type="entry name" value="HATPase_dom"/>
</dbReference>
<keyword evidence="5" id="KW-1133">Transmembrane helix</keyword>
<dbReference type="RefSeq" id="WP_158635687.1">
    <property type="nucleotide sequence ID" value="NZ_RKQN01000001.1"/>
</dbReference>
<dbReference type="PRINTS" id="PR00344">
    <property type="entry name" value="BCTRLSENSOR"/>
</dbReference>
<evidence type="ECO:0000313" key="8">
    <source>
        <dbReference type="Proteomes" id="UP000269708"/>
    </source>
</evidence>
<dbReference type="PANTHER" id="PTHR43065">
    <property type="entry name" value="SENSOR HISTIDINE KINASE"/>
    <property type="match status" value="1"/>
</dbReference>
<feature type="domain" description="Histidine kinase" evidence="6">
    <location>
        <begin position="230"/>
        <end position="447"/>
    </location>
</feature>
<evidence type="ECO:0000256" key="1">
    <source>
        <dbReference type="ARBA" id="ARBA00000085"/>
    </source>
</evidence>
<dbReference type="PROSITE" id="PS50109">
    <property type="entry name" value="HIS_KIN"/>
    <property type="match status" value="1"/>
</dbReference>
<dbReference type="InterPro" id="IPR005467">
    <property type="entry name" value="His_kinase_dom"/>
</dbReference>
<evidence type="ECO:0000256" key="3">
    <source>
        <dbReference type="ARBA" id="ARBA00022553"/>
    </source>
</evidence>
<sequence length="453" mass="48391">MLKTIETWLRDAPVSDDVDRRNAPVMQLLLFFYGIALPCSWAWHLSSRSIPPGWGIVLALDMATAALALASVAMIRCGHFRPAIKLFLGALLASMALAYHKLGTQAQLIDQTPMILVLAIGGLVLGRRALWMVYALVMAVFGIGFITDAHNTAQGPQWIRRALNNAPAVAVSYLIIAIVLDRTIAALRESLAESNARGRELQRQMAERERAQSQLVHAQKLEASGRLANGVAHDFNNILGVIQGFAAQRHGALDAGDDARRVALLVDALEGVEEAAGRGIALTRKLLGFSRNDALRIETFDAASALADLKPLLRQLFPPSVALELPAPGDTAPLDVRLDRSEFELMVLNIAANARDAMPDGGRFRAGVSAAAGGMVRIALSDSGCGMGEDVRRRVFEPFFSTKPAAVGTGLGLSVVHDLVKTLGGDIQVDSAPGQGTTVMVWLPSPEPLAAGR</sequence>
<dbReference type="OrthoDB" id="9770473at2"/>
<feature type="transmembrane region" description="Helical" evidence="5">
    <location>
        <begin position="82"/>
        <end position="102"/>
    </location>
</feature>
<keyword evidence="8" id="KW-1185">Reference proteome</keyword>
<feature type="transmembrane region" description="Helical" evidence="5">
    <location>
        <begin position="162"/>
        <end position="180"/>
    </location>
</feature>
<feature type="coiled-coil region" evidence="4">
    <location>
        <begin position="184"/>
        <end position="221"/>
    </location>
</feature>
<keyword evidence="5" id="KW-0472">Membrane</keyword>
<dbReference type="GO" id="GO:0000155">
    <property type="term" value="F:phosphorelay sensor kinase activity"/>
    <property type="evidence" value="ECO:0007669"/>
    <property type="project" value="InterPro"/>
</dbReference>
<comment type="catalytic activity">
    <reaction evidence="1">
        <text>ATP + protein L-histidine = ADP + protein N-phospho-L-histidine.</text>
        <dbReference type="EC" id="2.7.13.3"/>
    </reaction>
</comment>
<protein>
    <recommendedName>
        <fullName evidence="2">histidine kinase</fullName>
        <ecNumber evidence="2">2.7.13.3</ecNumber>
    </recommendedName>
</protein>
<dbReference type="SMART" id="SM00388">
    <property type="entry name" value="HisKA"/>
    <property type="match status" value="1"/>
</dbReference>
<dbReference type="SUPFAM" id="SSF47384">
    <property type="entry name" value="Homodimeric domain of signal transducing histidine kinase"/>
    <property type="match status" value="1"/>
</dbReference>
<evidence type="ECO:0000256" key="5">
    <source>
        <dbReference type="SAM" id="Phobius"/>
    </source>
</evidence>
<dbReference type="EMBL" id="RKQN01000001">
    <property type="protein sequence ID" value="RPE80976.1"/>
    <property type="molecule type" value="Genomic_DNA"/>
</dbReference>
<dbReference type="Pfam" id="PF02518">
    <property type="entry name" value="HATPase_c"/>
    <property type="match status" value="1"/>
</dbReference>
<feature type="transmembrane region" description="Helical" evidence="5">
    <location>
        <begin position="28"/>
        <end position="46"/>
    </location>
</feature>
<keyword evidence="3" id="KW-0597">Phosphoprotein</keyword>
<dbReference type="InterPro" id="IPR004358">
    <property type="entry name" value="Sig_transdc_His_kin-like_C"/>
</dbReference>
<comment type="caution">
    <text evidence="7">The sequence shown here is derived from an EMBL/GenBank/DDBJ whole genome shotgun (WGS) entry which is preliminary data.</text>
</comment>